<proteinExistence type="predicted"/>
<dbReference type="Proteomes" id="UP000789508">
    <property type="component" value="Unassembled WGS sequence"/>
</dbReference>
<keyword evidence="2" id="KW-1185">Reference proteome</keyword>
<feature type="non-terminal residue" evidence="1">
    <location>
        <position position="1"/>
    </location>
</feature>
<dbReference type="EMBL" id="CAJVPS010036328">
    <property type="protein sequence ID" value="CAG8743061.1"/>
    <property type="molecule type" value="Genomic_DNA"/>
</dbReference>
<feature type="non-terminal residue" evidence="1">
    <location>
        <position position="60"/>
    </location>
</feature>
<reference evidence="1" key="1">
    <citation type="submission" date="2021-06" db="EMBL/GenBank/DDBJ databases">
        <authorList>
            <person name="Kallberg Y."/>
            <person name="Tangrot J."/>
            <person name="Rosling A."/>
        </authorList>
    </citation>
    <scope>NUCLEOTIDE SEQUENCE</scope>
    <source>
        <strain evidence="1">FL130A</strain>
    </source>
</reference>
<organism evidence="1 2">
    <name type="scientific">Ambispora leptoticha</name>
    <dbReference type="NCBI Taxonomy" id="144679"/>
    <lineage>
        <taxon>Eukaryota</taxon>
        <taxon>Fungi</taxon>
        <taxon>Fungi incertae sedis</taxon>
        <taxon>Mucoromycota</taxon>
        <taxon>Glomeromycotina</taxon>
        <taxon>Glomeromycetes</taxon>
        <taxon>Archaeosporales</taxon>
        <taxon>Ambisporaceae</taxon>
        <taxon>Ambispora</taxon>
    </lineage>
</organism>
<dbReference type="AlphaFoldDB" id="A0A9N9NJ97"/>
<sequence>KGGKIGDIWAANLKEGCNAMKPWLAKLSGLTEVEYDSVLQYIFDHEIEEYNVYHNHHKVW</sequence>
<protein>
    <submittedName>
        <fullName evidence="1">1413_t:CDS:1</fullName>
    </submittedName>
</protein>
<dbReference type="OrthoDB" id="10379909at2759"/>
<evidence type="ECO:0000313" key="1">
    <source>
        <dbReference type="EMBL" id="CAG8743061.1"/>
    </source>
</evidence>
<accession>A0A9N9NJ97</accession>
<name>A0A9N9NJ97_9GLOM</name>
<evidence type="ECO:0000313" key="2">
    <source>
        <dbReference type="Proteomes" id="UP000789508"/>
    </source>
</evidence>
<gene>
    <name evidence="1" type="ORF">ALEPTO_LOCUS13027</name>
</gene>
<comment type="caution">
    <text evidence="1">The sequence shown here is derived from an EMBL/GenBank/DDBJ whole genome shotgun (WGS) entry which is preliminary data.</text>
</comment>